<proteinExistence type="inferred from homology"/>
<evidence type="ECO:0000256" key="9">
    <source>
        <dbReference type="ARBA" id="ARBA00022679"/>
    </source>
</evidence>
<comment type="cofactor">
    <cofactor evidence="1">
        <name>Mg(2+)</name>
        <dbReference type="ChEBI" id="CHEBI:18420"/>
    </cofactor>
</comment>
<sequence>MNHRLASQLPHLVRFNFPPLKYAFAYGSAVFKQKGHEKFHDDFEKMVSQEGEARIPSEPVNLALRDRKKLMVDLVFVVSDSYEWHKQNLLLNPEHYSWLMRVVGPKMITLLQERFGAKIYYNTMVELKESHSTTSPYLFKYGVIKAQDLIDDLNNWETLYVSGRLQKPTFEIDVSNPLSRTQKTSEQAQHATNSSLPTQTSPYTLQKVIDWHAEIVKAQEINLEHALFVALKMMVNDLKNSNTLSPESGDQYIRINLFDLFVRIASISYQGDVRMKIKGAENANKVMNIVTTNYELFIKLYKPIFDRNGMDIKKEAEHTSSSDHSSSYIQISPQQIKNVIEQKPLPSTVSKTIDSKHVSSNSASSKITNEQLENAISHIVHRSSTSQTLKGILSAGFTKSIMYVWEKIKKGMQKH</sequence>
<evidence type="ECO:0000256" key="14">
    <source>
        <dbReference type="ARBA" id="ARBA00023128"/>
    </source>
</evidence>
<evidence type="ECO:0000256" key="17">
    <source>
        <dbReference type="ARBA" id="ARBA00023264"/>
    </source>
</evidence>
<keyword evidence="14" id="KW-0496">Mitochondrion</keyword>
<evidence type="ECO:0000256" key="7">
    <source>
        <dbReference type="ARBA" id="ARBA00018337"/>
    </source>
</evidence>
<comment type="pathway">
    <text evidence="3">Phospholipid metabolism; CDP-diacylglycerol biosynthesis; CDP-diacylglycerol from sn-glycerol 3-phosphate: step 3/3.</text>
</comment>
<gene>
    <name evidence="20" type="ORF">C9374_012813</name>
</gene>
<accession>A0AA88GFG8</accession>
<dbReference type="AlphaFoldDB" id="A0AA88GFG8"/>
<keyword evidence="17" id="KW-1208">Phospholipid metabolism</keyword>
<dbReference type="RefSeq" id="XP_044542255.1">
    <property type="nucleotide sequence ID" value="XM_044688621.1"/>
</dbReference>
<evidence type="ECO:0000256" key="6">
    <source>
        <dbReference type="ARBA" id="ARBA00012487"/>
    </source>
</evidence>
<evidence type="ECO:0000256" key="10">
    <source>
        <dbReference type="ARBA" id="ARBA00022695"/>
    </source>
</evidence>
<dbReference type="PANTHER" id="PTHR13619:SF0">
    <property type="entry name" value="PHOSPHATIDATE CYTIDYLYLTRANSFERASE, MITOCHONDRIAL"/>
    <property type="match status" value="1"/>
</dbReference>
<comment type="subcellular location">
    <subcellularLocation>
        <location evidence="2">Mitochondrion inner membrane</location>
        <topology evidence="2">Peripheral membrane protein</topology>
        <orientation evidence="2">Matrix side</orientation>
    </subcellularLocation>
</comment>
<evidence type="ECO:0000256" key="12">
    <source>
        <dbReference type="ARBA" id="ARBA00022842"/>
    </source>
</evidence>
<evidence type="ECO:0000256" key="2">
    <source>
        <dbReference type="ARBA" id="ARBA00004443"/>
    </source>
</evidence>
<keyword evidence="11" id="KW-0999">Mitochondrion inner membrane</keyword>
<evidence type="ECO:0000256" key="11">
    <source>
        <dbReference type="ARBA" id="ARBA00022792"/>
    </source>
</evidence>
<dbReference type="EC" id="2.7.7.41" evidence="6"/>
<keyword evidence="13" id="KW-0443">Lipid metabolism</keyword>
<dbReference type="EMBL" id="PYSW02000060">
    <property type="protein sequence ID" value="KAG2373081.1"/>
    <property type="molecule type" value="Genomic_DNA"/>
</dbReference>
<evidence type="ECO:0000256" key="4">
    <source>
        <dbReference type="ARBA" id="ARBA00005189"/>
    </source>
</evidence>
<organism evidence="20 21">
    <name type="scientific">Naegleria lovaniensis</name>
    <name type="common">Amoeba</name>
    <dbReference type="NCBI Taxonomy" id="51637"/>
    <lineage>
        <taxon>Eukaryota</taxon>
        <taxon>Discoba</taxon>
        <taxon>Heterolobosea</taxon>
        <taxon>Tetramitia</taxon>
        <taxon>Eutetramitia</taxon>
        <taxon>Vahlkampfiidae</taxon>
        <taxon>Naegleria</taxon>
    </lineage>
</organism>
<keyword evidence="16" id="KW-0594">Phospholipid biosynthesis</keyword>
<dbReference type="GeneID" id="68105267"/>
<evidence type="ECO:0000313" key="20">
    <source>
        <dbReference type="EMBL" id="KAG2373081.1"/>
    </source>
</evidence>
<protein>
    <recommendedName>
        <fullName evidence="7">Phosphatidate cytidylyltransferase, mitochondrial</fullName>
        <ecNumber evidence="6">2.7.7.41</ecNumber>
    </recommendedName>
    <alternativeName>
        <fullName evidence="18">CDP-diacylglycerol synthase</fullName>
    </alternativeName>
</protein>
<evidence type="ECO:0000256" key="1">
    <source>
        <dbReference type="ARBA" id="ARBA00001946"/>
    </source>
</evidence>
<evidence type="ECO:0000256" key="3">
    <source>
        <dbReference type="ARBA" id="ARBA00005119"/>
    </source>
</evidence>
<keyword evidence="21" id="KW-1185">Reference proteome</keyword>
<comment type="similarity">
    <text evidence="5">Belongs to the TAM41 family.</text>
</comment>
<dbReference type="PANTHER" id="PTHR13619">
    <property type="entry name" value="PHOSPHATIDATE CYTIDYLYLTRANSFERASE, MITOCHONDRIAL"/>
    <property type="match status" value="1"/>
</dbReference>
<dbReference type="Pfam" id="PF09139">
    <property type="entry name" value="Tam41_Mmp37"/>
    <property type="match status" value="2"/>
</dbReference>
<evidence type="ECO:0000256" key="13">
    <source>
        <dbReference type="ARBA" id="ARBA00023098"/>
    </source>
</evidence>
<keyword evidence="8" id="KW-0444">Lipid biosynthesis</keyword>
<dbReference type="Proteomes" id="UP000816034">
    <property type="component" value="Unassembled WGS sequence"/>
</dbReference>
<dbReference type="GO" id="GO:0032049">
    <property type="term" value="P:cardiolipin biosynthetic process"/>
    <property type="evidence" value="ECO:0007669"/>
    <property type="project" value="InterPro"/>
</dbReference>
<dbReference type="GO" id="GO:0004605">
    <property type="term" value="F:phosphatidate cytidylyltransferase activity"/>
    <property type="evidence" value="ECO:0007669"/>
    <property type="project" value="UniProtKB-EC"/>
</dbReference>
<keyword evidence="10" id="KW-0548">Nucleotidyltransferase</keyword>
<dbReference type="GO" id="GO:0005743">
    <property type="term" value="C:mitochondrial inner membrane"/>
    <property type="evidence" value="ECO:0007669"/>
    <property type="project" value="UniProtKB-SubCell"/>
</dbReference>
<dbReference type="InterPro" id="IPR015222">
    <property type="entry name" value="Tam41"/>
</dbReference>
<evidence type="ECO:0000256" key="19">
    <source>
        <dbReference type="SAM" id="MobiDB-lite"/>
    </source>
</evidence>
<comment type="pathway">
    <text evidence="4">Lipid metabolism.</text>
</comment>
<comment type="caution">
    <text evidence="20">The sequence shown here is derived from an EMBL/GenBank/DDBJ whole genome shotgun (WGS) entry which is preliminary data.</text>
</comment>
<reference evidence="20 21" key="1">
    <citation type="journal article" date="2018" name="BMC Genomics">
        <title>The genome of Naegleria lovaniensis, the basis for a comparative approach to unravel pathogenicity factors of the human pathogenic amoeba N. fowleri.</title>
        <authorList>
            <person name="Liechti N."/>
            <person name="Schurch N."/>
            <person name="Bruggmann R."/>
            <person name="Wittwer M."/>
        </authorList>
    </citation>
    <scope>NUCLEOTIDE SEQUENCE [LARGE SCALE GENOMIC DNA]</scope>
    <source>
        <strain evidence="20 21">ATCC 30569</strain>
    </source>
</reference>
<evidence type="ECO:0000256" key="5">
    <source>
        <dbReference type="ARBA" id="ARBA00005458"/>
    </source>
</evidence>
<keyword evidence="12" id="KW-0460">Magnesium</keyword>
<dbReference type="GO" id="GO:0016024">
    <property type="term" value="P:CDP-diacylglycerol biosynthetic process"/>
    <property type="evidence" value="ECO:0007669"/>
    <property type="project" value="TreeGrafter"/>
</dbReference>
<evidence type="ECO:0000256" key="16">
    <source>
        <dbReference type="ARBA" id="ARBA00023209"/>
    </source>
</evidence>
<evidence type="ECO:0000256" key="8">
    <source>
        <dbReference type="ARBA" id="ARBA00022516"/>
    </source>
</evidence>
<evidence type="ECO:0000256" key="18">
    <source>
        <dbReference type="ARBA" id="ARBA00029893"/>
    </source>
</evidence>
<evidence type="ECO:0000256" key="15">
    <source>
        <dbReference type="ARBA" id="ARBA00023136"/>
    </source>
</evidence>
<keyword evidence="15" id="KW-0472">Membrane</keyword>
<keyword evidence="9" id="KW-0808">Transferase</keyword>
<feature type="region of interest" description="Disordered" evidence="19">
    <location>
        <begin position="176"/>
        <end position="199"/>
    </location>
</feature>
<evidence type="ECO:0000313" key="21">
    <source>
        <dbReference type="Proteomes" id="UP000816034"/>
    </source>
</evidence>
<name>A0AA88GFG8_NAELO</name>